<proteinExistence type="predicted"/>
<dbReference type="PANTHER" id="PTHR47022">
    <property type="entry name" value="BTB AND MATH DOMAIN-CONTAINING PROTEIN 36-RELATED"/>
    <property type="match status" value="1"/>
</dbReference>
<accession>A0A915E9B3</accession>
<dbReference type="Pfam" id="PF00651">
    <property type="entry name" value="BTB"/>
    <property type="match status" value="1"/>
</dbReference>
<feature type="domain" description="BTB" evidence="1">
    <location>
        <begin position="58"/>
        <end position="94"/>
    </location>
</feature>
<evidence type="ECO:0000259" key="1">
    <source>
        <dbReference type="PROSITE" id="PS50097"/>
    </source>
</evidence>
<reference evidence="3" key="1">
    <citation type="submission" date="2022-11" db="UniProtKB">
        <authorList>
            <consortium name="WormBaseParasite"/>
        </authorList>
    </citation>
    <scope>IDENTIFICATION</scope>
</reference>
<organism evidence="2 3">
    <name type="scientific">Ditylenchus dipsaci</name>
    <dbReference type="NCBI Taxonomy" id="166011"/>
    <lineage>
        <taxon>Eukaryota</taxon>
        <taxon>Metazoa</taxon>
        <taxon>Ecdysozoa</taxon>
        <taxon>Nematoda</taxon>
        <taxon>Chromadorea</taxon>
        <taxon>Rhabditida</taxon>
        <taxon>Tylenchina</taxon>
        <taxon>Tylenchomorpha</taxon>
        <taxon>Sphaerularioidea</taxon>
        <taxon>Anguinidae</taxon>
        <taxon>Anguininae</taxon>
        <taxon>Ditylenchus</taxon>
    </lineage>
</organism>
<dbReference type="AlphaFoldDB" id="A0A915E9B3"/>
<dbReference type="InterPro" id="IPR011333">
    <property type="entry name" value="SKP1/BTB/POZ_sf"/>
</dbReference>
<evidence type="ECO:0000313" key="2">
    <source>
        <dbReference type="Proteomes" id="UP000887574"/>
    </source>
</evidence>
<sequence length="136" mass="15651">MIRGLSSFIPWSKLIDKAEGLIDESGNFMMQAEFFLGARTNTQVPLNLDYSTSNFVEPDCTLVVEDQKIPVCKALLVIHSTYFKTMFSRDFREKIRIEIPRGLIREKTLMGKMWSACRLSRFLLMKNCDRAVFGVS</sequence>
<dbReference type="CDD" id="cd18186">
    <property type="entry name" value="BTB_POZ_ZBTB_KLHL-like"/>
    <property type="match status" value="1"/>
</dbReference>
<dbReference type="PANTHER" id="PTHR47022:SF1">
    <property type="entry name" value="BTB AND MATH DOMAIN-CONTAINING PROTEIN 36-RELATED"/>
    <property type="match status" value="1"/>
</dbReference>
<name>A0A915E9B3_9BILA</name>
<dbReference type="InterPro" id="IPR000210">
    <property type="entry name" value="BTB/POZ_dom"/>
</dbReference>
<evidence type="ECO:0000313" key="3">
    <source>
        <dbReference type="WBParaSite" id="jg423"/>
    </source>
</evidence>
<keyword evidence="2" id="KW-1185">Reference proteome</keyword>
<dbReference type="SUPFAM" id="SSF54695">
    <property type="entry name" value="POZ domain"/>
    <property type="match status" value="1"/>
</dbReference>
<dbReference type="Gene3D" id="3.30.710.10">
    <property type="entry name" value="Potassium Channel Kv1.1, Chain A"/>
    <property type="match status" value="1"/>
</dbReference>
<dbReference type="PROSITE" id="PS50097">
    <property type="entry name" value="BTB"/>
    <property type="match status" value="1"/>
</dbReference>
<protein>
    <submittedName>
        <fullName evidence="3">BTB domain-containing protein</fullName>
    </submittedName>
</protein>
<dbReference type="Proteomes" id="UP000887574">
    <property type="component" value="Unplaced"/>
</dbReference>
<dbReference type="WBParaSite" id="jg423">
    <property type="protein sequence ID" value="jg423"/>
    <property type="gene ID" value="jg423"/>
</dbReference>